<evidence type="ECO:0000313" key="2">
    <source>
        <dbReference type="EMBL" id="RKP40030.1"/>
    </source>
</evidence>
<feature type="transmembrane region" description="Helical" evidence="1">
    <location>
        <begin position="57"/>
        <end position="75"/>
    </location>
</feature>
<keyword evidence="1" id="KW-0472">Membrane</keyword>
<organism evidence="2 3">
    <name type="scientific">Dimargaris cristalligena</name>
    <dbReference type="NCBI Taxonomy" id="215637"/>
    <lineage>
        <taxon>Eukaryota</taxon>
        <taxon>Fungi</taxon>
        <taxon>Fungi incertae sedis</taxon>
        <taxon>Zoopagomycota</taxon>
        <taxon>Kickxellomycotina</taxon>
        <taxon>Dimargaritomycetes</taxon>
        <taxon>Dimargaritales</taxon>
        <taxon>Dimargaritaceae</taxon>
        <taxon>Dimargaris</taxon>
    </lineage>
</organism>
<accession>A0A4Q0A445</accession>
<dbReference type="Proteomes" id="UP000268162">
    <property type="component" value="Unassembled WGS sequence"/>
</dbReference>
<protein>
    <submittedName>
        <fullName evidence="2">Uncharacterized protein</fullName>
    </submittedName>
</protein>
<sequence length="176" mass="19608">MLANLRLLICSRIKLLKIVATAVVMAVFSLDVAAIAIFGGATAHEIPENFHLFNDLILNLLIIGAIIGMAVKMMLALRVRSIEIGYEYKLEHWPYVVFLLFIVTFKCLSVNDIFFKVGHTDDIVTKSLDLLRATGYTTLVVAFLTTMFTGVIVLSGKCFAKNRSKIHIFPDSKIDL</sequence>
<feature type="transmembrane region" description="Helical" evidence="1">
    <location>
        <begin position="15"/>
        <end position="37"/>
    </location>
</feature>
<reference evidence="3" key="1">
    <citation type="journal article" date="2018" name="Nat. Microbiol.">
        <title>Leveraging single-cell genomics to expand the fungal tree of life.</title>
        <authorList>
            <person name="Ahrendt S.R."/>
            <person name="Quandt C.A."/>
            <person name="Ciobanu D."/>
            <person name="Clum A."/>
            <person name="Salamov A."/>
            <person name="Andreopoulos B."/>
            <person name="Cheng J.F."/>
            <person name="Woyke T."/>
            <person name="Pelin A."/>
            <person name="Henrissat B."/>
            <person name="Reynolds N.K."/>
            <person name="Benny G.L."/>
            <person name="Smith M.E."/>
            <person name="James T.Y."/>
            <person name="Grigoriev I.V."/>
        </authorList>
    </citation>
    <scope>NUCLEOTIDE SEQUENCE [LARGE SCALE GENOMIC DNA]</scope>
    <source>
        <strain evidence="3">RSA 468</strain>
    </source>
</reference>
<keyword evidence="1" id="KW-0812">Transmembrane</keyword>
<gene>
    <name evidence="2" type="ORF">BJ085DRAFT_34100</name>
</gene>
<proteinExistence type="predicted"/>
<dbReference type="EMBL" id="ML002229">
    <property type="protein sequence ID" value="RKP40030.1"/>
    <property type="molecule type" value="Genomic_DNA"/>
</dbReference>
<keyword evidence="3" id="KW-1185">Reference proteome</keyword>
<evidence type="ECO:0000313" key="3">
    <source>
        <dbReference type="Proteomes" id="UP000268162"/>
    </source>
</evidence>
<keyword evidence="1" id="KW-1133">Transmembrane helix</keyword>
<evidence type="ECO:0000256" key="1">
    <source>
        <dbReference type="SAM" id="Phobius"/>
    </source>
</evidence>
<name>A0A4Q0A445_9FUNG</name>
<feature type="transmembrane region" description="Helical" evidence="1">
    <location>
        <begin position="95"/>
        <end position="115"/>
    </location>
</feature>
<feature type="transmembrane region" description="Helical" evidence="1">
    <location>
        <begin position="135"/>
        <end position="155"/>
    </location>
</feature>
<dbReference type="AlphaFoldDB" id="A0A4Q0A445"/>